<reference evidence="1 2" key="1">
    <citation type="submission" date="2021-06" db="EMBL/GenBank/DDBJ databases">
        <title>Caerostris extrusa draft genome.</title>
        <authorList>
            <person name="Kono N."/>
            <person name="Arakawa K."/>
        </authorList>
    </citation>
    <scope>NUCLEOTIDE SEQUENCE [LARGE SCALE GENOMIC DNA]</scope>
</reference>
<evidence type="ECO:0008006" key="3">
    <source>
        <dbReference type="Google" id="ProtNLM"/>
    </source>
</evidence>
<dbReference type="Proteomes" id="UP001054945">
    <property type="component" value="Unassembled WGS sequence"/>
</dbReference>
<protein>
    <recommendedName>
        <fullName evidence="3">Ribosomal protein S11</fullName>
    </recommendedName>
</protein>
<gene>
    <name evidence="1" type="ORF">CEXT_677801</name>
</gene>
<proteinExistence type="predicted"/>
<comment type="caution">
    <text evidence="1">The sequence shown here is derived from an EMBL/GenBank/DDBJ whole genome shotgun (WGS) entry which is preliminary data.</text>
</comment>
<name>A0AAV4NWR6_CAEEX</name>
<dbReference type="AlphaFoldDB" id="A0AAV4NWR6"/>
<evidence type="ECO:0000313" key="2">
    <source>
        <dbReference type="Proteomes" id="UP001054945"/>
    </source>
</evidence>
<sequence length="152" mass="17831">MFFKTVFFFRNISEHLKQCNTINRCPVFEIFYHSQTVGRIEIADIHSNGSTFVNHSCQPEERVPVLKHPVTNNHYRRFNRSCRSMFHWRHISSNNRRVVRKVQFKLTAISLRGFGINPAREFTLLIQGGHGIKGMQKCLSQSRVLLNKTISR</sequence>
<keyword evidence="2" id="KW-1185">Reference proteome</keyword>
<evidence type="ECO:0000313" key="1">
    <source>
        <dbReference type="EMBL" id="GIX88849.1"/>
    </source>
</evidence>
<accession>A0AAV4NWR6</accession>
<organism evidence="1 2">
    <name type="scientific">Caerostris extrusa</name>
    <name type="common">Bark spider</name>
    <name type="synonym">Caerostris bankana</name>
    <dbReference type="NCBI Taxonomy" id="172846"/>
    <lineage>
        <taxon>Eukaryota</taxon>
        <taxon>Metazoa</taxon>
        <taxon>Ecdysozoa</taxon>
        <taxon>Arthropoda</taxon>
        <taxon>Chelicerata</taxon>
        <taxon>Arachnida</taxon>
        <taxon>Araneae</taxon>
        <taxon>Araneomorphae</taxon>
        <taxon>Entelegynae</taxon>
        <taxon>Araneoidea</taxon>
        <taxon>Araneidae</taxon>
        <taxon>Caerostris</taxon>
    </lineage>
</organism>
<dbReference type="EMBL" id="BPLR01021366">
    <property type="protein sequence ID" value="GIX88849.1"/>
    <property type="molecule type" value="Genomic_DNA"/>
</dbReference>